<gene>
    <name evidence="3" type="primary">6043245</name>
    <name evidence="2" type="ORF">CpipJ_CPIJ010953</name>
</gene>
<sequence length="169" mass="18773">MAVAKQRTSWGPEQQQQEVVRRSSCRPYWFEPSSSRTRPVPVGSVSNFDAFLEGICPDERLGDTGKNLHQSIRDFVAGISVRRRREGRKVLSCRSGAKVFSALGVWEPSGITGKDCPPWEARNFRRKSKPLLDTIFAGQDIAQGKESESSVLVRTVQQPDKTGPSRLGA</sequence>
<feature type="compositionally biased region" description="Polar residues" evidence="1">
    <location>
        <begin position="149"/>
        <end position="160"/>
    </location>
</feature>
<dbReference type="EMBL" id="DS232100">
    <property type="protein sequence ID" value="EDS34776.1"/>
    <property type="molecule type" value="Genomic_DNA"/>
</dbReference>
<accession>B0WU57</accession>
<evidence type="ECO:0000313" key="3">
    <source>
        <dbReference type="EnsemblMetazoa" id="CPIJ010953-PA"/>
    </source>
</evidence>
<dbReference type="KEGG" id="cqu:CpipJ_CPIJ010953"/>
<keyword evidence="4" id="KW-1185">Reference proteome</keyword>
<reference evidence="3" key="2">
    <citation type="submission" date="2021-02" db="UniProtKB">
        <authorList>
            <consortium name="EnsemblMetazoa"/>
        </authorList>
    </citation>
    <scope>IDENTIFICATION</scope>
    <source>
        <strain evidence="3">JHB</strain>
    </source>
</reference>
<organism>
    <name type="scientific">Culex quinquefasciatus</name>
    <name type="common">Southern house mosquito</name>
    <name type="synonym">Culex pungens</name>
    <dbReference type="NCBI Taxonomy" id="7176"/>
    <lineage>
        <taxon>Eukaryota</taxon>
        <taxon>Metazoa</taxon>
        <taxon>Ecdysozoa</taxon>
        <taxon>Arthropoda</taxon>
        <taxon>Hexapoda</taxon>
        <taxon>Insecta</taxon>
        <taxon>Pterygota</taxon>
        <taxon>Neoptera</taxon>
        <taxon>Endopterygota</taxon>
        <taxon>Diptera</taxon>
        <taxon>Nematocera</taxon>
        <taxon>Culicoidea</taxon>
        <taxon>Culicidae</taxon>
        <taxon>Culicinae</taxon>
        <taxon>Culicini</taxon>
        <taxon>Culex</taxon>
        <taxon>Culex</taxon>
    </lineage>
</organism>
<evidence type="ECO:0000256" key="1">
    <source>
        <dbReference type="SAM" id="MobiDB-lite"/>
    </source>
</evidence>
<protein>
    <submittedName>
        <fullName evidence="2 3">Uncharacterized protein</fullName>
    </submittedName>
</protein>
<dbReference type="AlphaFoldDB" id="B0WU57"/>
<dbReference type="Proteomes" id="UP000002320">
    <property type="component" value="Unassembled WGS sequence"/>
</dbReference>
<proteinExistence type="predicted"/>
<dbReference type="InParanoid" id="B0WU57"/>
<evidence type="ECO:0000313" key="2">
    <source>
        <dbReference type="EMBL" id="EDS34776.1"/>
    </source>
</evidence>
<dbReference type="HOGENOM" id="CLU_1580053_0_0_1"/>
<evidence type="ECO:0000313" key="4">
    <source>
        <dbReference type="Proteomes" id="UP000002320"/>
    </source>
</evidence>
<dbReference type="EnsemblMetazoa" id="CPIJ010953-RA">
    <property type="protein sequence ID" value="CPIJ010953-PA"/>
    <property type="gene ID" value="CPIJ010953"/>
</dbReference>
<name>B0WU57_CULQU</name>
<reference evidence="2" key="1">
    <citation type="submission" date="2007-03" db="EMBL/GenBank/DDBJ databases">
        <title>Annotation of Culex pipiens quinquefasciatus.</title>
        <authorList>
            <consortium name="The Broad Institute Genome Sequencing Platform"/>
            <person name="Atkinson P.W."/>
            <person name="Hemingway J."/>
            <person name="Christensen B.M."/>
            <person name="Higgs S."/>
            <person name="Kodira C."/>
            <person name="Hannick L."/>
            <person name="Megy K."/>
            <person name="O'Leary S."/>
            <person name="Pearson M."/>
            <person name="Haas B.J."/>
            <person name="Mauceli E."/>
            <person name="Wortman J.R."/>
            <person name="Lee N.H."/>
            <person name="Guigo R."/>
            <person name="Stanke M."/>
            <person name="Alvarado L."/>
            <person name="Amedeo P."/>
            <person name="Antoine C.H."/>
            <person name="Arensburger P."/>
            <person name="Bidwell S.L."/>
            <person name="Crawford M."/>
            <person name="Camaro F."/>
            <person name="Devon K."/>
            <person name="Engels R."/>
            <person name="Hammond M."/>
            <person name="Howarth C."/>
            <person name="Koehrsen M."/>
            <person name="Lawson D."/>
            <person name="Montgomery P."/>
            <person name="Nene V."/>
            <person name="Nusbaum C."/>
            <person name="Puiu D."/>
            <person name="Romero-Severson J."/>
            <person name="Severson D.W."/>
            <person name="Shumway M."/>
            <person name="Sisk P."/>
            <person name="Stolte C."/>
            <person name="Zeng Q."/>
            <person name="Eisenstadt E."/>
            <person name="Fraser-Liggett C."/>
            <person name="Strausberg R."/>
            <person name="Galagan J."/>
            <person name="Birren B."/>
            <person name="Collins F.H."/>
        </authorList>
    </citation>
    <scope>NUCLEOTIDE SEQUENCE [LARGE SCALE GENOMIC DNA]</scope>
    <source>
        <strain evidence="2">JHB</strain>
    </source>
</reference>
<dbReference type="VEuPathDB" id="VectorBase:CPIJ010953"/>
<feature type="region of interest" description="Disordered" evidence="1">
    <location>
        <begin position="143"/>
        <end position="169"/>
    </location>
</feature>